<reference evidence="1 2" key="1">
    <citation type="submission" date="2023-01" db="EMBL/GenBank/DDBJ databases">
        <title>Analysis of 21 Apiospora genomes using comparative genomics revels a genus with tremendous synthesis potential of carbohydrate active enzymes and secondary metabolites.</title>
        <authorList>
            <person name="Sorensen T."/>
        </authorList>
    </citation>
    <scope>NUCLEOTIDE SEQUENCE [LARGE SCALE GENOMIC DNA]</scope>
    <source>
        <strain evidence="1 2">CBS 114990</strain>
    </source>
</reference>
<protein>
    <submittedName>
        <fullName evidence="1">Uncharacterized protein</fullName>
    </submittedName>
</protein>
<keyword evidence="2" id="KW-1185">Reference proteome</keyword>
<dbReference type="Proteomes" id="UP001433268">
    <property type="component" value="Unassembled WGS sequence"/>
</dbReference>
<evidence type="ECO:0000313" key="1">
    <source>
        <dbReference type="EMBL" id="KAK8074393.1"/>
    </source>
</evidence>
<gene>
    <name evidence="1" type="ORF">PG997_009056</name>
</gene>
<name>A0ABR1VT39_9PEZI</name>
<proteinExistence type="predicted"/>
<comment type="caution">
    <text evidence="1">The sequence shown here is derived from an EMBL/GenBank/DDBJ whole genome shotgun (WGS) entry which is preliminary data.</text>
</comment>
<dbReference type="RefSeq" id="XP_066665333.1">
    <property type="nucleotide sequence ID" value="XM_066813371.1"/>
</dbReference>
<organism evidence="1 2">
    <name type="scientific">Apiospora hydei</name>
    <dbReference type="NCBI Taxonomy" id="1337664"/>
    <lineage>
        <taxon>Eukaryota</taxon>
        <taxon>Fungi</taxon>
        <taxon>Dikarya</taxon>
        <taxon>Ascomycota</taxon>
        <taxon>Pezizomycotina</taxon>
        <taxon>Sordariomycetes</taxon>
        <taxon>Xylariomycetidae</taxon>
        <taxon>Amphisphaeriales</taxon>
        <taxon>Apiosporaceae</taxon>
        <taxon>Apiospora</taxon>
    </lineage>
</organism>
<evidence type="ECO:0000313" key="2">
    <source>
        <dbReference type="Proteomes" id="UP001433268"/>
    </source>
</evidence>
<dbReference type="GeneID" id="92046431"/>
<accession>A0ABR1VT39</accession>
<dbReference type="EMBL" id="JAQQWN010000007">
    <property type="protein sequence ID" value="KAK8074393.1"/>
    <property type="molecule type" value="Genomic_DNA"/>
</dbReference>
<sequence>MGSMGCWPGGIASIGVETTAGRFAASHPDRGISTSDRPSKALRRPALLGLAPGTRRISMTFPSFLDAFIVHSRLVKTLKSQPFPLWLQGTAASVLGLISPAETQSDDALSRAQHY</sequence>